<accession>A0AAV5A153</accession>
<gene>
    <name evidence="1" type="ORF">Clacol_000942</name>
</gene>
<dbReference type="EMBL" id="BPWL01000001">
    <property type="protein sequence ID" value="GJJ06746.1"/>
    <property type="molecule type" value="Genomic_DNA"/>
</dbReference>
<proteinExistence type="predicted"/>
<evidence type="ECO:0000313" key="1">
    <source>
        <dbReference type="EMBL" id="GJJ06746.1"/>
    </source>
</evidence>
<organism evidence="1 2">
    <name type="scientific">Clathrus columnatus</name>
    <dbReference type="NCBI Taxonomy" id="1419009"/>
    <lineage>
        <taxon>Eukaryota</taxon>
        <taxon>Fungi</taxon>
        <taxon>Dikarya</taxon>
        <taxon>Basidiomycota</taxon>
        <taxon>Agaricomycotina</taxon>
        <taxon>Agaricomycetes</taxon>
        <taxon>Phallomycetidae</taxon>
        <taxon>Phallales</taxon>
        <taxon>Clathraceae</taxon>
        <taxon>Clathrus</taxon>
    </lineage>
</organism>
<evidence type="ECO:0000313" key="2">
    <source>
        <dbReference type="Proteomes" id="UP001050691"/>
    </source>
</evidence>
<dbReference type="Proteomes" id="UP001050691">
    <property type="component" value="Unassembled WGS sequence"/>
</dbReference>
<sequence length="122" mass="13566">MAYKSKTAGFYVKDLENPQLVQEFVKSIIESAIQGLSITVDTSEIINDLTNIFTTFVIGAKVTPVFGSFSSTSYRGLYFETPSIYKVLLAVYIADASKLYNVNSKSVVELAYYTYLTAQRAD</sequence>
<keyword evidence="2" id="KW-1185">Reference proteome</keyword>
<protein>
    <submittedName>
        <fullName evidence="1">Uncharacterized protein</fullName>
    </submittedName>
</protein>
<reference evidence="1" key="1">
    <citation type="submission" date="2021-10" db="EMBL/GenBank/DDBJ databases">
        <title>De novo Genome Assembly of Clathrus columnatus (Basidiomycota, Fungi) Using Illumina and Nanopore Sequence Data.</title>
        <authorList>
            <person name="Ogiso-Tanaka E."/>
            <person name="Itagaki H."/>
            <person name="Hosoya T."/>
            <person name="Hosaka K."/>
        </authorList>
    </citation>
    <scope>NUCLEOTIDE SEQUENCE</scope>
    <source>
        <strain evidence="1">MO-923</strain>
    </source>
</reference>
<dbReference type="AlphaFoldDB" id="A0AAV5A153"/>
<name>A0AAV5A153_9AGAM</name>
<comment type="caution">
    <text evidence="1">The sequence shown here is derived from an EMBL/GenBank/DDBJ whole genome shotgun (WGS) entry which is preliminary data.</text>
</comment>